<dbReference type="Proteomes" id="UP001464555">
    <property type="component" value="Unassembled WGS sequence"/>
</dbReference>
<accession>A0ABU9HY76</accession>
<organism evidence="2 3">
    <name type="scientific">Flavobacterium arundinis</name>
    <dbReference type="NCBI Taxonomy" id="3139143"/>
    <lineage>
        <taxon>Bacteria</taxon>
        <taxon>Pseudomonadati</taxon>
        <taxon>Bacteroidota</taxon>
        <taxon>Flavobacteriia</taxon>
        <taxon>Flavobacteriales</taxon>
        <taxon>Flavobacteriaceae</taxon>
        <taxon>Flavobacterium</taxon>
    </lineage>
</organism>
<keyword evidence="1" id="KW-0175">Coiled coil</keyword>
<dbReference type="EMBL" id="JBBYHR010000006">
    <property type="protein sequence ID" value="MEL1245099.1"/>
    <property type="molecule type" value="Genomic_DNA"/>
</dbReference>
<dbReference type="RefSeq" id="WP_341697411.1">
    <property type="nucleotide sequence ID" value="NZ_JBBYHR010000006.1"/>
</dbReference>
<proteinExistence type="predicted"/>
<reference evidence="2 3" key="1">
    <citation type="submission" date="2024-04" db="EMBL/GenBank/DDBJ databases">
        <title>Flavobacterium sp. DGU11 16S ribosomal RNA gene Genome sequencing and assembly.</title>
        <authorList>
            <person name="Park S."/>
        </authorList>
    </citation>
    <scope>NUCLEOTIDE SEQUENCE [LARGE SCALE GENOMIC DNA]</scope>
    <source>
        <strain evidence="2 3">DGU11</strain>
    </source>
</reference>
<name>A0ABU9HY76_9FLAO</name>
<feature type="coiled-coil region" evidence="1">
    <location>
        <begin position="339"/>
        <end position="376"/>
    </location>
</feature>
<protein>
    <recommendedName>
        <fullName evidence="4">TMF family protein</fullName>
    </recommendedName>
</protein>
<gene>
    <name evidence="2" type="ORF">AAEO56_12545</name>
</gene>
<sequence>MKTRIFLGMGLLVSVIGFGQTYNAGTGSGPGGGTDVHVGTSAGAVMPAGSATTGFSTFIGYQAGMANTAGYNTMVGYKAGTGNVTGVDNCFFGAGAGVDATGSRNIFIGRLSGQQSTGDKNVFVGQQSGIYAGTNNVGLGDHAGYTNASGSSNNENAYLGSSAGQSSIGSYNVMLGFQAGFGVSGDSNVFIGYNAGHNLGEVDDILFIENSTKDIPLIYGDFSLEELKFNAKKVGIGFEGTSGNEGFGDFPALTGLENADKYRLFVRGGILAEEVRIRLHEDWIWPDYVFAKDYNLLSLKDTEKYILENGHLPNMPSAEKVKAEGVELGNMVTLQQEKIEELTLHLIEQEKQIEELKAQNARLEELEAKVELLLNKQ</sequence>
<evidence type="ECO:0000256" key="1">
    <source>
        <dbReference type="SAM" id="Coils"/>
    </source>
</evidence>
<evidence type="ECO:0000313" key="2">
    <source>
        <dbReference type="EMBL" id="MEL1245099.1"/>
    </source>
</evidence>
<evidence type="ECO:0008006" key="4">
    <source>
        <dbReference type="Google" id="ProtNLM"/>
    </source>
</evidence>
<evidence type="ECO:0000313" key="3">
    <source>
        <dbReference type="Proteomes" id="UP001464555"/>
    </source>
</evidence>
<keyword evidence="3" id="KW-1185">Reference proteome</keyword>
<comment type="caution">
    <text evidence="2">The sequence shown here is derived from an EMBL/GenBank/DDBJ whole genome shotgun (WGS) entry which is preliminary data.</text>
</comment>